<dbReference type="GO" id="GO:0003678">
    <property type="term" value="F:DNA helicase activity"/>
    <property type="evidence" value="ECO:0007669"/>
    <property type="project" value="TreeGrafter"/>
</dbReference>
<dbReference type="Pfam" id="PF00271">
    <property type="entry name" value="Helicase_C"/>
    <property type="match status" value="1"/>
</dbReference>
<dbReference type="InterPro" id="IPR004576">
    <property type="entry name" value="Mfd"/>
</dbReference>
<dbReference type="EC" id="3.6.4.-" evidence="13"/>
<dbReference type="InterPro" id="IPR003711">
    <property type="entry name" value="CarD-like/TRCF_RID"/>
</dbReference>
<dbReference type="PROSITE" id="PS51194">
    <property type="entry name" value="HELICASE_CTER"/>
    <property type="match status" value="1"/>
</dbReference>
<comment type="similarity">
    <text evidence="10 13">In the N-terminal section; belongs to the UvrB family.</text>
</comment>
<comment type="similarity">
    <text evidence="11 13">In the C-terminal section; belongs to the helicase family. RecG subfamily.</text>
</comment>
<dbReference type="SMART" id="SM00490">
    <property type="entry name" value="HELICc"/>
    <property type="match status" value="1"/>
</dbReference>
<evidence type="ECO:0000256" key="6">
    <source>
        <dbReference type="ARBA" id="ARBA00022806"/>
    </source>
</evidence>
<dbReference type="Gene3D" id="3.30.2060.10">
    <property type="entry name" value="Penicillin-binding protein 1b domain"/>
    <property type="match status" value="1"/>
</dbReference>
<dbReference type="SUPFAM" id="SSF141259">
    <property type="entry name" value="CarD-like"/>
    <property type="match status" value="1"/>
</dbReference>
<comment type="caution">
    <text evidence="16">The sequence shown here is derived from an EMBL/GenBank/DDBJ whole genome shotgun (WGS) entry which is preliminary data.</text>
</comment>
<evidence type="ECO:0000256" key="10">
    <source>
        <dbReference type="ARBA" id="ARBA00061104"/>
    </source>
</evidence>
<dbReference type="GO" id="GO:0000716">
    <property type="term" value="P:transcription-coupled nucleotide-excision repair, DNA damage recognition"/>
    <property type="evidence" value="ECO:0007669"/>
    <property type="project" value="UniProtKB-UniRule"/>
</dbReference>
<dbReference type="Pfam" id="PF17757">
    <property type="entry name" value="UvrB_inter"/>
    <property type="match status" value="1"/>
</dbReference>
<keyword evidence="6" id="KW-0347">Helicase</keyword>
<accession>A0A7C2XNL0</accession>
<dbReference type="InterPro" id="IPR027417">
    <property type="entry name" value="P-loop_NTPase"/>
</dbReference>
<dbReference type="Pfam" id="PF03461">
    <property type="entry name" value="TRCF"/>
    <property type="match status" value="1"/>
</dbReference>
<evidence type="ECO:0000256" key="12">
    <source>
        <dbReference type="ARBA" id="ARBA00070128"/>
    </source>
</evidence>
<evidence type="ECO:0000259" key="14">
    <source>
        <dbReference type="PROSITE" id="PS51192"/>
    </source>
</evidence>
<keyword evidence="8 13" id="KW-0238">DNA-binding</keyword>
<sequence>MKQLIDALRRSPHPLEVYGPRGGSAAWFIGRVAQSRAPLLALCAEEEEGRRLAADLKLFSDRPVIHYPDPEIPPYAPLRTDPATTAAGLAALYQVMSAREPFILVASIKSLTSKTIPPEQLGGLAELLIKGEETDPRQLAERLSAGGYEQVALVQEVGEYSIRGGIIDIFSPGQEYPLRLDFFGDTVESLRHFDPISQRSIGELDEVVLLPASDCLYPPANSPDHREMLTRFRRLEEAGEWRREESVRLRDCLTHRRPFTGDRFFLPLLQPAALFPLNYLPAETLIITVDHPRLCQSLELHGERVLANYREMVAATKPALAPEELFLAPGQLLEQLAERPGARLLPLSPAEPDQRQSFAIPTGNHVLLKQQIDLQRHEQGLLAPLARQIRDWLQQGEQVLLASRSPRHAARMAELLSQHQLDPVVVEHPPVAAEATATPAVPPRLLLVPQPLSSGFDLPAAKLHFLSETELFGERLSGTGRTRRQPPSEKIGTFDELNPGDLVVHRRHGIGAYQGLVPIELNGITNDYLKIRYRGDDKLFIPVDQINSVGKYKGLTDQEPNLDKLGDKSWLATRNRIKKAVWQVARELLNLYAKRKLAAGNRFSNPGELYHELEESFPFDETPGQLKAIGEVMDDLCSDRPMDRLVCGDVGYGKTEVAVRAAFKVVEDGAQVAVLVPTTVLAEQHAATFRERLAGFPLRVDSLNRFRSSGEQKKIVAELAAGRIDIIIGTHRLLSTDVRFKKLGLLIIDEEHRFGVTHKEKLKKLRTGVDVLTLTATPIPRTLQLSLLGVRDLSVISSPPKLRRTVKTFIARHDDLVIKEAVHRELGRDGQVFLVHNRVKSIHEVATRVQQLVPEARVAVAHGQMPAKQLEEIMVRFVRREINVLICTTIIESGLDIPSANTIIITQAERLGLAEIYQLRGRVGRSSQQAYAYLLVPALDDLAGEARRRLQALMDYNELGGGFKLALSDLQIRGGGNILGESQSGNIAAVGYDMYLDLLQKTVIDLKRRGAGSGVDPNLDELQEEVEPEIKLAIAAHIPQSYVSDVNQRYLCYRKITAAPDDTALADIRDEFSDRFGPLPPEADNLFAVIALKNRLAALKVSKLEQGPAALVFSFHASTPVPPERILTLVNQPKKGIRFTPEARLICPLPPKPSPAALFNEIKKLLHALMGDDISF</sequence>
<gene>
    <name evidence="13 16" type="primary">mfd</name>
    <name evidence="16" type="ORF">ENN98_08775</name>
</gene>
<keyword evidence="9 13" id="KW-0234">DNA repair</keyword>
<dbReference type="SUPFAM" id="SSF143517">
    <property type="entry name" value="TRCF domain-like"/>
    <property type="match status" value="1"/>
</dbReference>
<dbReference type="InterPro" id="IPR036101">
    <property type="entry name" value="CarD-like/TRCF_RID_sf"/>
</dbReference>
<feature type="domain" description="Helicase C-terminal" evidence="15">
    <location>
        <begin position="817"/>
        <end position="971"/>
    </location>
</feature>
<dbReference type="FunFam" id="3.40.50.300:FF:000546">
    <property type="entry name" value="Transcription-repair-coupling factor"/>
    <property type="match status" value="1"/>
</dbReference>
<dbReference type="PANTHER" id="PTHR47964">
    <property type="entry name" value="ATP-DEPENDENT DNA HELICASE HOMOLOG RECG, CHLOROPLASTIC"/>
    <property type="match status" value="1"/>
</dbReference>
<keyword evidence="3 13" id="KW-0547">Nucleotide-binding</keyword>
<reference evidence="16" key="1">
    <citation type="journal article" date="2020" name="mSystems">
        <title>Genome- and Community-Level Interaction Insights into Carbon Utilization and Element Cycling Functions of Hydrothermarchaeota in Hydrothermal Sediment.</title>
        <authorList>
            <person name="Zhou Z."/>
            <person name="Liu Y."/>
            <person name="Xu W."/>
            <person name="Pan J."/>
            <person name="Luo Z.H."/>
            <person name="Li M."/>
        </authorList>
    </citation>
    <scope>NUCLEOTIDE SEQUENCE [LARGE SCALE GENOMIC DNA]</scope>
    <source>
        <strain evidence="16">SpSt-1224</strain>
    </source>
</reference>
<dbReference type="SMART" id="SM00487">
    <property type="entry name" value="DEXDc"/>
    <property type="match status" value="1"/>
</dbReference>
<dbReference type="Gene3D" id="3.40.50.11180">
    <property type="match status" value="1"/>
</dbReference>
<dbReference type="Proteomes" id="UP000885986">
    <property type="component" value="Unassembled WGS sequence"/>
</dbReference>
<dbReference type="GO" id="GO:0005524">
    <property type="term" value="F:ATP binding"/>
    <property type="evidence" value="ECO:0007669"/>
    <property type="project" value="UniProtKB-UniRule"/>
</dbReference>
<dbReference type="GO" id="GO:0016787">
    <property type="term" value="F:hydrolase activity"/>
    <property type="evidence" value="ECO:0007669"/>
    <property type="project" value="UniProtKB-KW"/>
</dbReference>
<dbReference type="InterPro" id="IPR047112">
    <property type="entry name" value="RecG/Mfd"/>
</dbReference>
<evidence type="ECO:0000256" key="13">
    <source>
        <dbReference type="HAMAP-Rule" id="MF_00969"/>
    </source>
</evidence>
<feature type="domain" description="Helicase ATP-binding" evidence="14">
    <location>
        <begin position="635"/>
        <end position="796"/>
    </location>
</feature>
<evidence type="ECO:0000256" key="7">
    <source>
        <dbReference type="ARBA" id="ARBA00022840"/>
    </source>
</evidence>
<dbReference type="InterPro" id="IPR001650">
    <property type="entry name" value="Helicase_C-like"/>
</dbReference>
<evidence type="ECO:0000256" key="4">
    <source>
        <dbReference type="ARBA" id="ARBA00022763"/>
    </source>
</evidence>
<dbReference type="PANTHER" id="PTHR47964:SF1">
    <property type="entry name" value="ATP-DEPENDENT DNA HELICASE HOMOLOG RECG, CHLOROPLASTIC"/>
    <property type="match status" value="1"/>
</dbReference>
<evidence type="ECO:0000259" key="15">
    <source>
        <dbReference type="PROSITE" id="PS51194"/>
    </source>
</evidence>
<dbReference type="PROSITE" id="PS51192">
    <property type="entry name" value="HELICASE_ATP_BIND_1"/>
    <property type="match status" value="1"/>
</dbReference>
<dbReference type="GO" id="GO:0006355">
    <property type="term" value="P:regulation of DNA-templated transcription"/>
    <property type="evidence" value="ECO:0007669"/>
    <property type="project" value="UniProtKB-UniRule"/>
</dbReference>
<evidence type="ECO:0000256" key="3">
    <source>
        <dbReference type="ARBA" id="ARBA00022741"/>
    </source>
</evidence>
<evidence type="ECO:0000256" key="11">
    <source>
        <dbReference type="ARBA" id="ARBA00061399"/>
    </source>
</evidence>
<dbReference type="Gene3D" id="3.40.50.300">
    <property type="entry name" value="P-loop containing nucleotide triphosphate hydrolases"/>
    <property type="match status" value="2"/>
</dbReference>
<dbReference type="Gene3D" id="2.40.10.170">
    <property type="match status" value="1"/>
</dbReference>
<dbReference type="GO" id="GO:0003684">
    <property type="term" value="F:damaged DNA binding"/>
    <property type="evidence" value="ECO:0007669"/>
    <property type="project" value="InterPro"/>
</dbReference>
<dbReference type="NCBIfam" id="TIGR00580">
    <property type="entry name" value="mfd"/>
    <property type="match status" value="1"/>
</dbReference>
<protein>
    <recommendedName>
        <fullName evidence="12 13">Transcription-repair-coupling factor</fullName>
        <shortName evidence="13">TRCF</shortName>
        <ecNumber evidence="13">3.6.4.-</ecNumber>
    </recommendedName>
</protein>
<name>A0A7C2XNL0_9BACT</name>
<dbReference type="AlphaFoldDB" id="A0A7C2XNL0"/>
<keyword evidence="4 13" id="KW-0227">DNA damage</keyword>
<dbReference type="Gene3D" id="3.90.1150.50">
    <property type="entry name" value="Transcription-repair-coupling factor, D7 domain"/>
    <property type="match status" value="1"/>
</dbReference>
<dbReference type="GO" id="GO:0005737">
    <property type="term" value="C:cytoplasm"/>
    <property type="evidence" value="ECO:0007669"/>
    <property type="project" value="UniProtKB-SubCell"/>
</dbReference>
<dbReference type="InterPro" id="IPR041471">
    <property type="entry name" value="UvrB_inter"/>
</dbReference>
<keyword evidence="2 13" id="KW-0963">Cytoplasm</keyword>
<dbReference type="InterPro" id="IPR037235">
    <property type="entry name" value="TRCF-like_C_D7"/>
</dbReference>
<evidence type="ECO:0000256" key="2">
    <source>
        <dbReference type="ARBA" id="ARBA00022490"/>
    </source>
</evidence>
<comment type="function">
    <text evidence="13">Couples transcription and DNA repair by recognizing RNA polymerase (RNAP) stalled at DNA lesions. Mediates ATP-dependent release of RNAP and its truncated transcript from the DNA, and recruitment of nucleotide excision repair machinery to the damaged site.</text>
</comment>
<dbReference type="InterPro" id="IPR005118">
    <property type="entry name" value="TRCF_C"/>
</dbReference>
<dbReference type="CDD" id="cd17991">
    <property type="entry name" value="DEXHc_TRCF"/>
    <property type="match status" value="1"/>
</dbReference>
<keyword evidence="5 13" id="KW-0378">Hydrolase</keyword>
<organism evidence="16">
    <name type="scientific">Desulfurivibrio alkaliphilus</name>
    <dbReference type="NCBI Taxonomy" id="427923"/>
    <lineage>
        <taxon>Bacteria</taxon>
        <taxon>Pseudomonadati</taxon>
        <taxon>Thermodesulfobacteriota</taxon>
        <taxon>Desulfobulbia</taxon>
        <taxon>Desulfobulbales</taxon>
        <taxon>Desulfobulbaceae</taxon>
        <taxon>Desulfurivibrio</taxon>
    </lineage>
</organism>
<dbReference type="InterPro" id="IPR014001">
    <property type="entry name" value="Helicase_ATP-bd"/>
</dbReference>
<keyword evidence="7 13" id="KW-0067">ATP-binding</keyword>
<evidence type="ECO:0000313" key="16">
    <source>
        <dbReference type="EMBL" id="HET98752.1"/>
    </source>
</evidence>
<dbReference type="SMART" id="SM01058">
    <property type="entry name" value="CarD_TRCF"/>
    <property type="match status" value="1"/>
</dbReference>
<proteinExistence type="inferred from homology"/>
<dbReference type="HAMAP" id="MF_00969">
    <property type="entry name" value="TRCF"/>
    <property type="match status" value="1"/>
</dbReference>
<comment type="subcellular location">
    <subcellularLocation>
        <location evidence="1 13">Cytoplasm</location>
    </subcellularLocation>
</comment>
<evidence type="ECO:0000256" key="5">
    <source>
        <dbReference type="ARBA" id="ARBA00022801"/>
    </source>
</evidence>
<evidence type="ECO:0000256" key="8">
    <source>
        <dbReference type="ARBA" id="ARBA00023125"/>
    </source>
</evidence>
<dbReference type="SMART" id="SM00982">
    <property type="entry name" value="TRCF"/>
    <property type="match status" value="1"/>
</dbReference>
<evidence type="ECO:0000256" key="9">
    <source>
        <dbReference type="ARBA" id="ARBA00023204"/>
    </source>
</evidence>
<dbReference type="SUPFAM" id="SSF52540">
    <property type="entry name" value="P-loop containing nucleoside triphosphate hydrolases"/>
    <property type="match status" value="4"/>
</dbReference>
<dbReference type="InterPro" id="IPR011545">
    <property type="entry name" value="DEAD/DEAH_box_helicase_dom"/>
</dbReference>
<dbReference type="EMBL" id="DSDS01000197">
    <property type="protein sequence ID" value="HET98752.1"/>
    <property type="molecule type" value="Genomic_DNA"/>
</dbReference>
<dbReference type="Pfam" id="PF02559">
    <property type="entry name" value="CarD_TRCF_RID"/>
    <property type="match status" value="1"/>
</dbReference>
<dbReference type="Pfam" id="PF00270">
    <property type="entry name" value="DEAD"/>
    <property type="match status" value="1"/>
</dbReference>
<evidence type="ECO:0000256" key="1">
    <source>
        <dbReference type="ARBA" id="ARBA00004496"/>
    </source>
</evidence>